<evidence type="ECO:0000256" key="3">
    <source>
        <dbReference type="ARBA" id="ARBA00007164"/>
    </source>
</evidence>
<dbReference type="InterPro" id="IPR018044">
    <property type="entry name" value="Peptidase_S11"/>
</dbReference>
<keyword evidence="6" id="KW-0645">Protease</keyword>
<protein>
    <recommendedName>
        <fullName evidence="4">serine-type D-Ala-D-Ala carboxypeptidase</fullName>
        <ecNumber evidence="4">3.4.16.4</ecNumber>
    </recommendedName>
</protein>
<dbReference type="Pfam" id="PF00768">
    <property type="entry name" value="Peptidase_S11"/>
    <property type="match status" value="1"/>
</dbReference>
<evidence type="ECO:0000256" key="9">
    <source>
        <dbReference type="ARBA" id="ARBA00022960"/>
    </source>
</evidence>
<evidence type="ECO:0000256" key="12">
    <source>
        <dbReference type="ARBA" id="ARBA00034000"/>
    </source>
</evidence>
<feature type="chain" id="PRO_5015175236" description="serine-type D-Ala-D-Ala carboxypeptidase" evidence="16">
    <location>
        <begin position="22"/>
        <end position="390"/>
    </location>
</feature>
<evidence type="ECO:0000256" key="1">
    <source>
        <dbReference type="ARBA" id="ARBA00003217"/>
    </source>
</evidence>
<dbReference type="InterPro" id="IPR015956">
    <property type="entry name" value="Peniciliin-bd_prot_C_sf"/>
</dbReference>
<evidence type="ECO:0000259" key="17">
    <source>
        <dbReference type="SMART" id="SM00936"/>
    </source>
</evidence>
<dbReference type="GO" id="GO:0009002">
    <property type="term" value="F:serine-type D-Ala-D-Ala carboxypeptidase activity"/>
    <property type="evidence" value="ECO:0007669"/>
    <property type="project" value="UniProtKB-EC"/>
</dbReference>
<keyword evidence="5 18" id="KW-0121">Carboxypeptidase</keyword>
<keyword evidence="11" id="KW-0961">Cell wall biogenesis/degradation</keyword>
<dbReference type="PRINTS" id="PR00725">
    <property type="entry name" value="DADACBPTASE1"/>
</dbReference>
<evidence type="ECO:0000313" key="19">
    <source>
        <dbReference type="Proteomes" id="UP000241167"/>
    </source>
</evidence>
<organism evidence="18 19">
    <name type="scientific">Allosphingosinicella deserti</name>
    <dbReference type="NCBI Taxonomy" id="2116704"/>
    <lineage>
        <taxon>Bacteria</taxon>
        <taxon>Pseudomonadati</taxon>
        <taxon>Pseudomonadota</taxon>
        <taxon>Alphaproteobacteria</taxon>
        <taxon>Sphingomonadales</taxon>
        <taxon>Sphingomonadaceae</taxon>
        <taxon>Allosphingosinicella</taxon>
    </lineage>
</organism>
<dbReference type="Proteomes" id="UP000241167">
    <property type="component" value="Unassembled WGS sequence"/>
</dbReference>
<evidence type="ECO:0000256" key="7">
    <source>
        <dbReference type="ARBA" id="ARBA00022729"/>
    </source>
</evidence>
<feature type="binding site" evidence="14">
    <location>
        <position position="233"/>
    </location>
    <ligand>
        <name>substrate</name>
    </ligand>
</feature>
<proteinExistence type="inferred from homology"/>
<dbReference type="Gene3D" id="2.60.410.10">
    <property type="entry name" value="D-Ala-D-Ala carboxypeptidase, C-terminal domain"/>
    <property type="match status" value="1"/>
</dbReference>
<dbReference type="GO" id="GO:0071555">
    <property type="term" value="P:cell wall organization"/>
    <property type="evidence" value="ECO:0007669"/>
    <property type="project" value="UniProtKB-KW"/>
</dbReference>
<evidence type="ECO:0000256" key="11">
    <source>
        <dbReference type="ARBA" id="ARBA00023316"/>
    </source>
</evidence>
<dbReference type="GO" id="GO:0006508">
    <property type="term" value="P:proteolysis"/>
    <property type="evidence" value="ECO:0007669"/>
    <property type="project" value="UniProtKB-KW"/>
</dbReference>
<sequence length="390" mass="41529">MKRNALIILAFGAAISLPASAAAPPFDTAAKVAFMIDLSSGAVLYQKNADVRMPPASMAKMMTSHIALNLLEKGDLKQNQMCTVRPETWQKWHGPAAGSTMFLSPGEQVSVDNLLKGIVTLSGNDASVVLAECIAGTEEAFAALMNEEAKRLGMTNSNFGNSNGWPDEGVTYTSARDLAKLAEATIESTPDLYKRYYELQNFTWGKTLGSGQAITQANRNPILGRIQGADGLKTGHTEEAGYGFTGSAVQNGRRIIMVVAGLSSFNQRIEESVKFMDWGFRAWKAQPLFKAGEKVADAQVQLGGEDTVGLVAPRDLAVTVPAGLVSGKIKVKVAYDGPIKAPFKKGQAVAQLIVQSGDTPPQVMPLVADRDVGEAGFFGRIWAGLASLFA</sequence>
<dbReference type="InterPro" id="IPR001967">
    <property type="entry name" value="Peptidase_S11_N"/>
</dbReference>
<keyword evidence="9" id="KW-0133">Cell shape</keyword>
<dbReference type="SUPFAM" id="SSF56601">
    <property type="entry name" value="beta-lactamase/transpeptidase-like"/>
    <property type="match status" value="1"/>
</dbReference>
<dbReference type="Pfam" id="PF07943">
    <property type="entry name" value="PBP5_C"/>
    <property type="match status" value="1"/>
</dbReference>
<gene>
    <name evidence="18" type="ORF">C7I55_22045</name>
</gene>
<evidence type="ECO:0000313" key="18">
    <source>
        <dbReference type="EMBL" id="PSJ37220.1"/>
    </source>
</evidence>
<evidence type="ECO:0000256" key="8">
    <source>
        <dbReference type="ARBA" id="ARBA00022801"/>
    </source>
</evidence>
<dbReference type="GO" id="GO:0009252">
    <property type="term" value="P:peptidoglycan biosynthetic process"/>
    <property type="evidence" value="ECO:0007669"/>
    <property type="project" value="UniProtKB-UniPathway"/>
</dbReference>
<evidence type="ECO:0000256" key="6">
    <source>
        <dbReference type="ARBA" id="ARBA00022670"/>
    </source>
</evidence>
<evidence type="ECO:0000256" key="10">
    <source>
        <dbReference type="ARBA" id="ARBA00022984"/>
    </source>
</evidence>
<dbReference type="OrthoDB" id="9795979at2"/>
<feature type="active site" evidence="13">
    <location>
        <position position="122"/>
    </location>
</feature>
<keyword evidence="8" id="KW-0378">Hydrolase</keyword>
<dbReference type="InterPro" id="IPR037167">
    <property type="entry name" value="Peptidase_S11_C_sf"/>
</dbReference>
<comment type="similarity">
    <text evidence="3 15">Belongs to the peptidase S11 family.</text>
</comment>
<evidence type="ECO:0000256" key="15">
    <source>
        <dbReference type="RuleBase" id="RU004016"/>
    </source>
</evidence>
<dbReference type="PANTHER" id="PTHR21581:SF6">
    <property type="entry name" value="TRAFFICKING PROTEIN PARTICLE COMPLEX SUBUNIT 12"/>
    <property type="match status" value="1"/>
</dbReference>
<keyword evidence="7 16" id="KW-0732">Signal</keyword>
<comment type="caution">
    <text evidence="18">The sequence shown here is derived from an EMBL/GenBank/DDBJ whole genome shotgun (WGS) entry which is preliminary data.</text>
</comment>
<reference evidence="18 19" key="1">
    <citation type="submission" date="2018-03" db="EMBL/GenBank/DDBJ databases">
        <title>The draft genome of Sphingosinicella sp. GL-C-18.</title>
        <authorList>
            <person name="Liu L."/>
            <person name="Li L."/>
            <person name="Liang L."/>
            <person name="Zhang X."/>
            <person name="Wang T."/>
        </authorList>
    </citation>
    <scope>NUCLEOTIDE SEQUENCE [LARGE SCALE GENOMIC DNA]</scope>
    <source>
        <strain evidence="18 19">GL-C-18</strain>
    </source>
</reference>
<dbReference type="EC" id="3.4.16.4" evidence="4"/>
<dbReference type="AlphaFoldDB" id="A0A2P7QH15"/>
<evidence type="ECO:0000256" key="5">
    <source>
        <dbReference type="ARBA" id="ARBA00022645"/>
    </source>
</evidence>
<name>A0A2P7QH15_9SPHN</name>
<feature type="active site" description="Acyl-ester intermediate" evidence="13">
    <location>
        <position position="57"/>
    </location>
</feature>
<dbReference type="SMART" id="SM00936">
    <property type="entry name" value="PBP5_C"/>
    <property type="match status" value="1"/>
</dbReference>
<accession>A0A2P7QH15</accession>
<comment type="function">
    <text evidence="1">Removes C-terminal D-alanyl residues from sugar-peptide cell wall precursors.</text>
</comment>
<evidence type="ECO:0000256" key="13">
    <source>
        <dbReference type="PIRSR" id="PIRSR618044-1"/>
    </source>
</evidence>
<dbReference type="Gene3D" id="3.40.710.10">
    <property type="entry name" value="DD-peptidase/beta-lactamase superfamily"/>
    <property type="match status" value="1"/>
</dbReference>
<evidence type="ECO:0000256" key="16">
    <source>
        <dbReference type="SAM" id="SignalP"/>
    </source>
</evidence>
<feature type="active site" description="Proton acceptor" evidence="13">
    <location>
        <position position="60"/>
    </location>
</feature>
<comment type="pathway">
    <text evidence="2">Cell wall biogenesis; peptidoglycan biosynthesis.</text>
</comment>
<evidence type="ECO:0000256" key="14">
    <source>
        <dbReference type="PIRSR" id="PIRSR618044-2"/>
    </source>
</evidence>
<evidence type="ECO:0000256" key="4">
    <source>
        <dbReference type="ARBA" id="ARBA00012448"/>
    </source>
</evidence>
<dbReference type="InterPro" id="IPR012907">
    <property type="entry name" value="Peptidase_S11_C"/>
</dbReference>
<dbReference type="RefSeq" id="WP_106515210.1">
    <property type="nucleotide sequence ID" value="NZ_PXYI01000009.1"/>
</dbReference>
<dbReference type="SUPFAM" id="SSF69189">
    <property type="entry name" value="Penicillin-binding protein associated domain"/>
    <property type="match status" value="1"/>
</dbReference>
<dbReference type="InterPro" id="IPR012338">
    <property type="entry name" value="Beta-lactam/transpept-like"/>
</dbReference>
<evidence type="ECO:0000256" key="2">
    <source>
        <dbReference type="ARBA" id="ARBA00004752"/>
    </source>
</evidence>
<feature type="domain" description="Peptidase S11 D-Ala-D-Ala carboxypeptidase A C-terminal" evidence="17">
    <location>
        <begin position="283"/>
        <end position="374"/>
    </location>
</feature>
<comment type="catalytic activity">
    <reaction evidence="12">
        <text>Preferential cleavage: (Ac)2-L-Lys-D-Ala-|-D-Ala. Also transpeptidation of peptidyl-alanyl moieties that are N-acyl substituents of D-alanine.</text>
        <dbReference type="EC" id="3.4.16.4"/>
    </reaction>
</comment>
<dbReference type="GO" id="GO:0008360">
    <property type="term" value="P:regulation of cell shape"/>
    <property type="evidence" value="ECO:0007669"/>
    <property type="project" value="UniProtKB-KW"/>
</dbReference>
<feature type="signal peptide" evidence="16">
    <location>
        <begin position="1"/>
        <end position="21"/>
    </location>
</feature>
<dbReference type="PANTHER" id="PTHR21581">
    <property type="entry name" value="D-ALANYL-D-ALANINE CARBOXYPEPTIDASE"/>
    <property type="match status" value="1"/>
</dbReference>
<dbReference type="EMBL" id="PXYI01000009">
    <property type="protein sequence ID" value="PSJ37220.1"/>
    <property type="molecule type" value="Genomic_DNA"/>
</dbReference>
<dbReference type="UniPathway" id="UPA00219"/>
<keyword evidence="19" id="KW-1185">Reference proteome</keyword>
<keyword evidence="10" id="KW-0573">Peptidoglycan synthesis</keyword>